<protein>
    <submittedName>
        <fullName evidence="2">Uncharacterized protein</fullName>
    </submittedName>
</protein>
<feature type="compositionally biased region" description="Polar residues" evidence="1">
    <location>
        <begin position="90"/>
        <end position="100"/>
    </location>
</feature>
<proteinExistence type="predicted"/>
<dbReference type="Proteomes" id="UP000485880">
    <property type="component" value="Unassembled WGS sequence"/>
</dbReference>
<evidence type="ECO:0000313" key="2">
    <source>
        <dbReference type="EMBL" id="VTZ51046.1"/>
    </source>
</evidence>
<feature type="region of interest" description="Disordered" evidence="1">
    <location>
        <begin position="37"/>
        <end position="111"/>
    </location>
</feature>
<evidence type="ECO:0000313" key="3">
    <source>
        <dbReference type="Proteomes" id="UP000485880"/>
    </source>
</evidence>
<name>A0A8B6M861_METTU</name>
<feature type="compositionally biased region" description="Gly residues" evidence="1">
    <location>
        <begin position="39"/>
        <end position="55"/>
    </location>
</feature>
<keyword evidence="3" id="KW-1185">Reference proteome</keyword>
<dbReference type="AlphaFoldDB" id="A0A8B6M861"/>
<dbReference type="EMBL" id="CABFMQ020000087">
    <property type="protein sequence ID" value="VTZ51046.1"/>
    <property type="molecule type" value="Genomic_DNA"/>
</dbReference>
<evidence type="ECO:0000256" key="1">
    <source>
        <dbReference type="SAM" id="MobiDB-lite"/>
    </source>
</evidence>
<accession>A0A8B6M861</accession>
<sequence length="111" mass="10458">MEDTIMADTTMAVIATAAGVIMAEDGIMEAGVTAAIGGTADGGTADGGTADGGTADGAMHKAEGTAMADAPGDGCSAPMAGIGRGAAGETTASGSLSQRSPARPQTIRASN</sequence>
<comment type="caution">
    <text evidence="2">The sequence shown here is derived from an EMBL/GenBank/DDBJ whole genome shotgun (WGS) entry which is preliminary data.</text>
</comment>
<organism evidence="2 3">
    <name type="scientific">Methylocella tundrae</name>
    <dbReference type="NCBI Taxonomy" id="227605"/>
    <lineage>
        <taxon>Bacteria</taxon>
        <taxon>Pseudomonadati</taxon>
        <taxon>Pseudomonadota</taxon>
        <taxon>Alphaproteobacteria</taxon>
        <taxon>Hyphomicrobiales</taxon>
        <taxon>Beijerinckiaceae</taxon>
        <taxon>Methylocella</taxon>
    </lineage>
</organism>
<gene>
    <name evidence="2" type="ORF">MPC4_30230</name>
</gene>
<reference evidence="2 3" key="1">
    <citation type="submission" date="2019-05" db="EMBL/GenBank/DDBJ databases">
        <authorList>
            <person name="Farhan Ul Haque M."/>
        </authorList>
    </citation>
    <scope>NUCLEOTIDE SEQUENCE [LARGE SCALE GENOMIC DNA]</scope>
    <source>
        <strain evidence="2">2</strain>
    </source>
</reference>